<feature type="region of interest" description="Disordered" evidence="1">
    <location>
        <begin position="1"/>
        <end position="78"/>
    </location>
</feature>
<feature type="compositionally biased region" description="Low complexity" evidence="1">
    <location>
        <begin position="67"/>
        <end position="76"/>
    </location>
</feature>
<name>A0AAQ3N5Y4_VIGMU</name>
<keyword evidence="3" id="KW-1185">Reference proteome</keyword>
<sequence length="159" mass="17239">MIGGSKSGGESTDSGSGMNTLSSKTELQFETESPISIKASSSDHQQAFDQLQQQQQETATDGSRAGTSQTQSAAKSQQEKVLKTTIVATVNLSVSLFPCPQNTGKVDLFKGNYYYPVGWSFSLPLSSHIFSAQIPTALRKSKRHRVSLIPERFSDECLT</sequence>
<reference evidence="2 3" key="1">
    <citation type="journal article" date="2023" name="Life. Sci Alliance">
        <title>Evolutionary insights into 3D genome organization and epigenetic landscape of Vigna mungo.</title>
        <authorList>
            <person name="Junaid A."/>
            <person name="Singh B."/>
            <person name="Bhatia S."/>
        </authorList>
    </citation>
    <scope>NUCLEOTIDE SEQUENCE [LARGE SCALE GENOMIC DNA]</scope>
    <source>
        <strain evidence="2">Urdbean</strain>
    </source>
</reference>
<evidence type="ECO:0000313" key="3">
    <source>
        <dbReference type="Proteomes" id="UP001374535"/>
    </source>
</evidence>
<dbReference type="Proteomes" id="UP001374535">
    <property type="component" value="Chromosome 7"/>
</dbReference>
<feature type="compositionally biased region" description="Low complexity" evidence="1">
    <location>
        <begin position="45"/>
        <end position="56"/>
    </location>
</feature>
<proteinExistence type="predicted"/>
<dbReference type="AlphaFoldDB" id="A0AAQ3N5Y4"/>
<accession>A0AAQ3N5Y4</accession>
<evidence type="ECO:0000256" key="1">
    <source>
        <dbReference type="SAM" id="MobiDB-lite"/>
    </source>
</evidence>
<feature type="compositionally biased region" description="Polar residues" evidence="1">
    <location>
        <begin position="8"/>
        <end position="44"/>
    </location>
</feature>
<gene>
    <name evidence="2" type="ORF">V8G54_024268</name>
</gene>
<protein>
    <submittedName>
        <fullName evidence="2">Uncharacterized protein</fullName>
    </submittedName>
</protein>
<dbReference type="EMBL" id="CP144694">
    <property type="protein sequence ID" value="WVZ03462.1"/>
    <property type="molecule type" value="Genomic_DNA"/>
</dbReference>
<organism evidence="2 3">
    <name type="scientific">Vigna mungo</name>
    <name type="common">Black gram</name>
    <name type="synonym">Phaseolus mungo</name>
    <dbReference type="NCBI Taxonomy" id="3915"/>
    <lineage>
        <taxon>Eukaryota</taxon>
        <taxon>Viridiplantae</taxon>
        <taxon>Streptophyta</taxon>
        <taxon>Embryophyta</taxon>
        <taxon>Tracheophyta</taxon>
        <taxon>Spermatophyta</taxon>
        <taxon>Magnoliopsida</taxon>
        <taxon>eudicotyledons</taxon>
        <taxon>Gunneridae</taxon>
        <taxon>Pentapetalae</taxon>
        <taxon>rosids</taxon>
        <taxon>fabids</taxon>
        <taxon>Fabales</taxon>
        <taxon>Fabaceae</taxon>
        <taxon>Papilionoideae</taxon>
        <taxon>50 kb inversion clade</taxon>
        <taxon>NPAAA clade</taxon>
        <taxon>indigoferoid/millettioid clade</taxon>
        <taxon>Phaseoleae</taxon>
        <taxon>Vigna</taxon>
    </lineage>
</organism>
<evidence type="ECO:0000313" key="2">
    <source>
        <dbReference type="EMBL" id="WVZ03462.1"/>
    </source>
</evidence>